<dbReference type="EMBL" id="NSKE01000008">
    <property type="protein sequence ID" value="PAU93402.1"/>
    <property type="molecule type" value="Genomic_DNA"/>
</dbReference>
<organism evidence="1 2">
    <name type="scientific">Fodinibius salipaludis</name>
    <dbReference type="NCBI Taxonomy" id="2032627"/>
    <lineage>
        <taxon>Bacteria</taxon>
        <taxon>Pseudomonadati</taxon>
        <taxon>Balneolota</taxon>
        <taxon>Balneolia</taxon>
        <taxon>Balneolales</taxon>
        <taxon>Balneolaceae</taxon>
        <taxon>Fodinibius</taxon>
    </lineage>
</organism>
<evidence type="ECO:0000313" key="2">
    <source>
        <dbReference type="Proteomes" id="UP000218831"/>
    </source>
</evidence>
<dbReference type="Proteomes" id="UP000218831">
    <property type="component" value="Unassembled WGS sequence"/>
</dbReference>
<protein>
    <recommendedName>
        <fullName evidence="3">N-acetylglucosamine kinase</fullName>
    </recommendedName>
</protein>
<dbReference type="CDD" id="cd24079">
    <property type="entry name" value="ASKHA_NBD_PG1100-like"/>
    <property type="match status" value="1"/>
</dbReference>
<accession>A0A2A2G9B1</accession>
<dbReference type="OrthoDB" id="871343at2"/>
<evidence type="ECO:0000313" key="1">
    <source>
        <dbReference type="EMBL" id="PAU93402.1"/>
    </source>
</evidence>
<dbReference type="Gene3D" id="3.30.420.40">
    <property type="match status" value="2"/>
</dbReference>
<proteinExistence type="predicted"/>
<reference evidence="1 2" key="1">
    <citation type="submission" date="2017-08" db="EMBL/GenBank/DDBJ databases">
        <title>Aliifodinibius alkalisoli sp. nov., isolated from saline alkaline soil.</title>
        <authorList>
            <person name="Liu D."/>
            <person name="Zhang G."/>
        </authorList>
    </citation>
    <scope>NUCLEOTIDE SEQUENCE [LARGE SCALE GENOMIC DNA]</scope>
    <source>
        <strain evidence="1 2">WN023</strain>
    </source>
</reference>
<dbReference type="RefSeq" id="WP_095607014.1">
    <property type="nucleotide sequence ID" value="NZ_NSKE01000008.1"/>
</dbReference>
<sequence>MSILIADSGATKTEWCLVAENETQTHFTEGLNPYYHTTDSITKVIRQDLLPEIEEQIDEVFFYGAGCDSDEKDQEVREALDACFTDSDNYVYHDLLGAARACFWNESGIACILGTGSNSCLYDGEKIVEHIPSLAFILGDEGSAGYFGKKLINKYFRFEIPDDLKKDLEENYNMSLDHITKGLYDGDQKSRFVASYGSFLGNHSDHPFVQKMLREGFESFITRIVMNYSNAQDYEVRFIGSVAFAYQDLITGILQEHNLKPGIFVKNPMERLVTFHTDSALQKS</sequence>
<dbReference type="AlphaFoldDB" id="A0A2A2G9B1"/>
<keyword evidence="2" id="KW-1185">Reference proteome</keyword>
<dbReference type="InterPro" id="IPR043129">
    <property type="entry name" value="ATPase_NBD"/>
</dbReference>
<evidence type="ECO:0008006" key="3">
    <source>
        <dbReference type="Google" id="ProtNLM"/>
    </source>
</evidence>
<dbReference type="SUPFAM" id="SSF53067">
    <property type="entry name" value="Actin-like ATPase domain"/>
    <property type="match status" value="2"/>
</dbReference>
<dbReference type="Gene3D" id="1.10.720.160">
    <property type="match status" value="1"/>
</dbReference>
<gene>
    <name evidence="1" type="ORF">CK503_11750</name>
</gene>
<name>A0A2A2G9B1_9BACT</name>
<comment type="caution">
    <text evidence="1">The sequence shown here is derived from an EMBL/GenBank/DDBJ whole genome shotgun (WGS) entry which is preliminary data.</text>
</comment>